<evidence type="ECO:0000256" key="14">
    <source>
        <dbReference type="ARBA" id="ARBA00032738"/>
    </source>
</evidence>
<reference evidence="17 18" key="1">
    <citation type="submission" date="2021-01" db="EMBL/GenBank/DDBJ databases">
        <title>Streptomyces acididurans sp. nov., isolated from a peat swamp forest soil.</title>
        <authorList>
            <person name="Chantavorakit T."/>
            <person name="Duangmal K."/>
        </authorList>
    </citation>
    <scope>NUCLEOTIDE SEQUENCE [LARGE SCALE GENOMIC DNA]</scope>
    <source>
        <strain evidence="17 18">KK5PA1</strain>
    </source>
</reference>
<evidence type="ECO:0000256" key="1">
    <source>
        <dbReference type="ARBA" id="ARBA00001974"/>
    </source>
</evidence>
<keyword evidence="10 17" id="KW-0503">Monooxygenase</keyword>
<dbReference type="PANTHER" id="PTHR42802">
    <property type="entry name" value="MONOOXYGENASE"/>
    <property type="match status" value="1"/>
</dbReference>
<proteinExistence type="inferred from homology"/>
<evidence type="ECO:0000256" key="9">
    <source>
        <dbReference type="ARBA" id="ARBA00023002"/>
    </source>
</evidence>
<evidence type="ECO:0000256" key="11">
    <source>
        <dbReference type="ARBA" id="ARBA00029939"/>
    </source>
</evidence>
<evidence type="ECO:0000256" key="2">
    <source>
        <dbReference type="ARBA" id="ARBA00004924"/>
    </source>
</evidence>
<keyword evidence="18" id="KW-1185">Reference proteome</keyword>
<dbReference type="SUPFAM" id="SSF51905">
    <property type="entry name" value="FAD/NAD(P)-binding domain"/>
    <property type="match status" value="1"/>
</dbReference>
<comment type="catalytic activity">
    <reaction evidence="15">
        <text>L-lysine + NADPH + O2 = N(6)-hydroxy-L-lysine + NADP(+) + H2O</text>
        <dbReference type="Rhea" id="RHEA:23228"/>
        <dbReference type="ChEBI" id="CHEBI:15377"/>
        <dbReference type="ChEBI" id="CHEBI:15379"/>
        <dbReference type="ChEBI" id="CHEBI:32551"/>
        <dbReference type="ChEBI" id="CHEBI:57783"/>
        <dbReference type="ChEBI" id="CHEBI:57820"/>
        <dbReference type="ChEBI" id="CHEBI:58349"/>
        <dbReference type="EC" id="1.14.13.59"/>
    </reaction>
</comment>
<keyword evidence="8" id="KW-0521">NADP</keyword>
<evidence type="ECO:0000256" key="8">
    <source>
        <dbReference type="ARBA" id="ARBA00022857"/>
    </source>
</evidence>
<feature type="compositionally biased region" description="Pro residues" evidence="16">
    <location>
        <begin position="471"/>
        <end position="484"/>
    </location>
</feature>
<dbReference type="EC" id="1.14.13.59" evidence="4"/>
<evidence type="ECO:0000256" key="10">
    <source>
        <dbReference type="ARBA" id="ARBA00023033"/>
    </source>
</evidence>
<evidence type="ECO:0000256" key="13">
    <source>
        <dbReference type="ARBA" id="ARBA00032493"/>
    </source>
</evidence>
<keyword evidence="9" id="KW-0560">Oxidoreductase</keyword>
<comment type="similarity">
    <text evidence="3">Belongs to the lysine N(6)-hydroxylase/L-ornithine N(5)-oxygenase family.</text>
</comment>
<evidence type="ECO:0000256" key="15">
    <source>
        <dbReference type="ARBA" id="ARBA00048407"/>
    </source>
</evidence>
<feature type="region of interest" description="Disordered" evidence="16">
    <location>
        <begin position="1"/>
        <end position="25"/>
    </location>
</feature>
<dbReference type="InterPro" id="IPR025700">
    <property type="entry name" value="Lys/Orn_oxygenase"/>
</dbReference>
<dbReference type="Proteomes" id="UP000749040">
    <property type="component" value="Unassembled WGS sequence"/>
</dbReference>
<dbReference type="Gene3D" id="3.50.50.60">
    <property type="entry name" value="FAD/NAD(P)-binding domain"/>
    <property type="match status" value="1"/>
</dbReference>
<evidence type="ECO:0000256" key="4">
    <source>
        <dbReference type="ARBA" id="ARBA00013076"/>
    </source>
</evidence>
<evidence type="ECO:0000313" key="18">
    <source>
        <dbReference type="Proteomes" id="UP000749040"/>
    </source>
</evidence>
<evidence type="ECO:0000256" key="5">
    <source>
        <dbReference type="ARBA" id="ARBA00016406"/>
    </source>
</evidence>
<gene>
    <name evidence="17" type="ORF">ITX44_06115</name>
</gene>
<organism evidence="17 18">
    <name type="scientific">Actinacidiphila acididurans</name>
    <dbReference type="NCBI Taxonomy" id="2784346"/>
    <lineage>
        <taxon>Bacteria</taxon>
        <taxon>Bacillati</taxon>
        <taxon>Actinomycetota</taxon>
        <taxon>Actinomycetes</taxon>
        <taxon>Kitasatosporales</taxon>
        <taxon>Streptomycetaceae</taxon>
        <taxon>Actinacidiphila</taxon>
    </lineage>
</organism>
<evidence type="ECO:0000313" key="17">
    <source>
        <dbReference type="EMBL" id="MBM9504115.1"/>
    </source>
</evidence>
<dbReference type="EMBL" id="JADKYB010000003">
    <property type="protein sequence ID" value="MBM9504115.1"/>
    <property type="molecule type" value="Genomic_DNA"/>
</dbReference>
<evidence type="ECO:0000256" key="7">
    <source>
        <dbReference type="ARBA" id="ARBA00022827"/>
    </source>
</evidence>
<sequence length="484" mass="52948">MSADIRSGRPDGSDPDGPTARLGTADPVDLVGVGYGPAALAVATALDDAAEEAACARHGAAVGPQPTALFLERAKSSAWQPDMLLPGTDIQHHFLRDLAGPRNPRSRFTFPNYLKEVGRLYPFTLLGGYVSRQEWSAYVEWVATSLDQPVRYRQEVLEVAPVTDDDGVVRTARVVARDTATGATATHLARNVLVSTGHQPYVPELFADVLGERVFHSSGYLAHLRSLPREANLRIAVVGAGQNAGEALLHLASAYPQARITSLARNSGFRLYNLGHFSNEAYFPGEVDYFYALDRGQRESVFAEVHSTNYAGVDPDVSTGLYQLAYEDRHFGPGRLDFRRRVSVEACEPTPSGAYKLTTRQVHSGAVEELEADVVVLCTGFREPRFPALLEPLRRHVRFDEYGDPLVTRAFRLETGPECTVGVYLNGITEWRHGINSATSFSTIAVRAEQILTDLAAHRTEDTPGRARPVRPAPEPEPVAPLPR</sequence>
<keyword evidence="7" id="KW-0274">FAD</keyword>
<name>A0ABS2TLA3_9ACTN</name>
<dbReference type="Pfam" id="PF13434">
    <property type="entry name" value="Lys_Orn_oxgnase"/>
    <property type="match status" value="1"/>
</dbReference>
<feature type="compositionally biased region" description="Basic and acidic residues" evidence="16">
    <location>
        <begin position="1"/>
        <end position="12"/>
    </location>
</feature>
<dbReference type="InterPro" id="IPR036188">
    <property type="entry name" value="FAD/NAD-bd_sf"/>
</dbReference>
<dbReference type="RefSeq" id="WP_205355998.1">
    <property type="nucleotide sequence ID" value="NZ_JADKYB010000003.1"/>
</dbReference>
<evidence type="ECO:0000256" key="16">
    <source>
        <dbReference type="SAM" id="MobiDB-lite"/>
    </source>
</evidence>
<feature type="compositionally biased region" description="Basic and acidic residues" evidence="16">
    <location>
        <begin position="456"/>
        <end position="465"/>
    </location>
</feature>
<evidence type="ECO:0000256" key="6">
    <source>
        <dbReference type="ARBA" id="ARBA00022630"/>
    </source>
</evidence>
<evidence type="ECO:0000256" key="3">
    <source>
        <dbReference type="ARBA" id="ARBA00007588"/>
    </source>
</evidence>
<evidence type="ECO:0000256" key="12">
    <source>
        <dbReference type="ARBA" id="ARBA00031158"/>
    </source>
</evidence>
<protein>
    <recommendedName>
        <fullName evidence="5">L-lysine N6-monooxygenase MbtG</fullName>
        <ecNumber evidence="4">1.14.13.59</ecNumber>
    </recommendedName>
    <alternativeName>
        <fullName evidence="14">Lysine 6-N-hydroxylase</fullName>
    </alternativeName>
    <alternativeName>
        <fullName evidence="13">Lysine N6-hydroxylase</fullName>
    </alternativeName>
    <alternativeName>
        <fullName evidence="11">Lysine-N-oxygenase</fullName>
    </alternativeName>
    <alternativeName>
        <fullName evidence="12">Mycobactin synthase protein G</fullName>
    </alternativeName>
</protein>
<keyword evidence="6" id="KW-0285">Flavoprotein</keyword>
<dbReference type="GO" id="GO:0004497">
    <property type="term" value="F:monooxygenase activity"/>
    <property type="evidence" value="ECO:0007669"/>
    <property type="project" value="UniProtKB-KW"/>
</dbReference>
<comment type="pathway">
    <text evidence="2">Siderophore biosynthesis.</text>
</comment>
<comment type="cofactor">
    <cofactor evidence="1">
        <name>FAD</name>
        <dbReference type="ChEBI" id="CHEBI:57692"/>
    </cofactor>
</comment>
<comment type="caution">
    <text evidence="17">The sequence shown here is derived from an EMBL/GenBank/DDBJ whole genome shotgun (WGS) entry which is preliminary data.</text>
</comment>
<feature type="region of interest" description="Disordered" evidence="16">
    <location>
        <begin position="456"/>
        <end position="484"/>
    </location>
</feature>
<accession>A0ABS2TLA3</accession>
<dbReference type="PANTHER" id="PTHR42802:SF1">
    <property type="entry name" value="L-ORNITHINE N(5)-MONOOXYGENASE"/>
    <property type="match status" value="1"/>
</dbReference>